<evidence type="ECO:0000256" key="1">
    <source>
        <dbReference type="SAM" id="SignalP"/>
    </source>
</evidence>
<comment type="caution">
    <text evidence="2">The sequence shown here is derived from an EMBL/GenBank/DDBJ whole genome shotgun (WGS) entry which is preliminary data.</text>
</comment>
<evidence type="ECO:0008006" key="4">
    <source>
        <dbReference type="Google" id="ProtNLM"/>
    </source>
</evidence>
<dbReference type="Pfam" id="PF13801">
    <property type="entry name" value="Metal_resist"/>
    <property type="match status" value="1"/>
</dbReference>
<feature type="signal peptide" evidence="1">
    <location>
        <begin position="1"/>
        <end position="19"/>
    </location>
</feature>
<evidence type="ECO:0000313" key="3">
    <source>
        <dbReference type="Proteomes" id="UP000003856"/>
    </source>
</evidence>
<name>C5TAA5_ACIDE</name>
<reference evidence="2 3" key="1">
    <citation type="submission" date="2009-05" db="EMBL/GenBank/DDBJ databases">
        <title>The draft genome of Acidovorax delafieldii 2AN.</title>
        <authorList>
            <consortium name="US DOE Joint Genome Institute (JGI-PGF)"/>
            <person name="Lucas S."/>
            <person name="Copeland A."/>
            <person name="Lapidus A."/>
            <person name="Glavina del Rio T."/>
            <person name="Tice H."/>
            <person name="Bruce D."/>
            <person name="Goodwin L."/>
            <person name="Pitluck S."/>
            <person name="Larimer F."/>
            <person name="Land M.L."/>
            <person name="Hauser L."/>
            <person name="Shelobolina E.S."/>
            <person name="Picardal F."/>
            <person name="Roden E."/>
            <person name="Emerson D."/>
        </authorList>
    </citation>
    <scope>NUCLEOTIDE SEQUENCE [LARGE SCALE GENOMIC DNA]</scope>
    <source>
        <strain evidence="2 3">2AN</strain>
    </source>
</reference>
<dbReference type="Gene3D" id="1.20.120.1490">
    <property type="match status" value="1"/>
</dbReference>
<proteinExistence type="predicted"/>
<gene>
    <name evidence="2" type="ORF">AcdelDRAFT_3835</name>
</gene>
<dbReference type="InterPro" id="IPR025961">
    <property type="entry name" value="Metal_resist"/>
</dbReference>
<keyword evidence="3" id="KW-1185">Reference proteome</keyword>
<accession>C5TAA5</accession>
<organism evidence="2 3">
    <name type="scientific">Acidovorax delafieldii 2AN</name>
    <dbReference type="NCBI Taxonomy" id="573060"/>
    <lineage>
        <taxon>Bacteria</taxon>
        <taxon>Pseudomonadati</taxon>
        <taxon>Pseudomonadota</taxon>
        <taxon>Betaproteobacteria</taxon>
        <taxon>Burkholderiales</taxon>
        <taxon>Comamonadaceae</taxon>
        <taxon>Acidovorax</taxon>
    </lineage>
</organism>
<dbReference type="RefSeq" id="WP_005799557.1">
    <property type="nucleotide sequence ID" value="NZ_ACQT01000237.1"/>
</dbReference>
<dbReference type="AlphaFoldDB" id="C5TAA5"/>
<dbReference type="Proteomes" id="UP000003856">
    <property type="component" value="Unassembled WGS sequence"/>
</dbReference>
<dbReference type="EMBL" id="ACQT01000237">
    <property type="protein sequence ID" value="EER58591.1"/>
    <property type="molecule type" value="Genomic_DNA"/>
</dbReference>
<evidence type="ECO:0000313" key="2">
    <source>
        <dbReference type="EMBL" id="EER58591.1"/>
    </source>
</evidence>
<feature type="chain" id="PRO_5002957507" description="Zinc resistance-associated protein" evidence="1">
    <location>
        <begin position="20"/>
        <end position="157"/>
    </location>
</feature>
<dbReference type="PATRIC" id="fig|573060.9.peg.1136"/>
<dbReference type="OrthoDB" id="8776540at2"/>
<protein>
    <recommendedName>
        <fullName evidence="4">Zinc resistance-associated protein</fullName>
    </recommendedName>
</protein>
<keyword evidence="1" id="KW-0732">Signal</keyword>
<sequence length="157" mass="17584">MKQRSVPAWLLAASLALNAGVVVAVALHQWQGVSTPVSPRPASVNLPDYLALNAEQRARWQQLEPAFLRDVAANWSDIRRHREALVRHIFADAPQRAAIDAEQARIATLQDAQQQRVIAQLLAERALLDEGQRARLMALLLSRYAQESTEEEALHRD</sequence>